<reference evidence="1 2" key="1">
    <citation type="journal article" date="2014" name="Int. J. Syst. Evol. Microbiol.">
        <title>Leptospira mayottensis sp. nov., a pathogenic species of the genus Leptospira isolated from humans.</title>
        <authorList>
            <person name="Bourhy P."/>
            <person name="Collet L."/>
            <person name="Brisse S."/>
            <person name="Picardeau M."/>
        </authorList>
    </citation>
    <scope>NUCLEOTIDE SEQUENCE [LARGE SCALE GENOMIC DNA]</scope>
    <source>
        <strain evidence="1 2">200901122</strain>
    </source>
</reference>
<evidence type="ECO:0000313" key="1">
    <source>
        <dbReference type="EMBL" id="EKS01852.1"/>
    </source>
</evidence>
<gene>
    <name evidence="1" type="ORF">LEP1GSC125_4061</name>
</gene>
<organism evidence="1 2">
    <name type="scientific">Leptospira mayottensis 200901122</name>
    <dbReference type="NCBI Taxonomy" id="1193010"/>
    <lineage>
        <taxon>Bacteria</taxon>
        <taxon>Pseudomonadati</taxon>
        <taxon>Spirochaetota</taxon>
        <taxon>Spirochaetia</taxon>
        <taxon>Leptospirales</taxon>
        <taxon>Leptospiraceae</taxon>
        <taxon>Leptospira</taxon>
    </lineage>
</organism>
<sequence length="67" mass="8005">MERAKKGKREWRTLFFIIIKIFGFSLNERIASKVSLGIKLNIVTYIPSEKLFQFSQMDSFLIDRYLQ</sequence>
<protein>
    <submittedName>
        <fullName evidence="1">Uncharacterized protein</fullName>
    </submittedName>
</protein>
<dbReference type="Proteomes" id="UP000001343">
    <property type="component" value="Unassembled WGS sequence"/>
</dbReference>
<dbReference type="EMBL" id="AKWM02000007">
    <property type="protein sequence ID" value="EKS01852.1"/>
    <property type="molecule type" value="Genomic_DNA"/>
</dbReference>
<evidence type="ECO:0000313" key="2">
    <source>
        <dbReference type="Proteomes" id="UP000001343"/>
    </source>
</evidence>
<comment type="caution">
    <text evidence="1">The sequence shown here is derived from an EMBL/GenBank/DDBJ whole genome shotgun (WGS) entry which is preliminary data.</text>
</comment>
<accession>A0AA87SYX2</accession>
<name>A0AA87SYX2_9LEPT</name>
<proteinExistence type="predicted"/>
<dbReference type="AlphaFoldDB" id="A0AA87SYX2"/>